<organism evidence="1 2">
    <name type="scientific">Paractinoplanes pyxinae</name>
    <dbReference type="NCBI Taxonomy" id="2997416"/>
    <lineage>
        <taxon>Bacteria</taxon>
        <taxon>Bacillati</taxon>
        <taxon>Actinomycetota</taxon>
        <taxon>Actinomycetes</taxon>
        <taxon>Micromonosporales</taxon>
        <taxon>Micromonosporaceae</taxon>
        <taxon>Paractinoplanes</taxon>
    </lineage>
</organism>
<proteinExistence type="predicted"/>
<gene>
    <name evidence="1" type="ORF">OWR29_01590</name>
</gene>
<keyword evidence="2" id="KW-1185">Reference proteome</keyword>
<protein>
    <submittedName>
        <fullName evidence="1">Uncharacterized protein</fullName>
    </submittedName>
</protein>
<reference evidence="1" key="1">
    <citation type="submission" date="2022-11" db="EMBL/GenBank/DDBJ databases">
        <authorList>
            <person name="Somphong A."/>
            <person name="Phongsopitanun W."/>
        </authorList>
    </citation>
    <scope>NUCLEOTIDE SEQUENCE</scope>
    <source>
        <strain evidence="1">Pm04-4</strain>
    </source>
</reference>
<dbReference type="EMBL" id="JAPNTZ010000001">
    <property type="protein sequence ID" value="MCY1136674.1"/>
    <property type="molecule type" value="Genomic_DNA"/>
</dbReference>
<dbReference type="RefSeq" id="WP_267560440.1">
    <property type="nucleotide sequence ID" value="NZ_JAPNTZ010000001.1"/>
</dbReference>
<dbReference type="InterPro" id="IPR053847">
    <property type="entry name" value="DUF6928"/>
</dbReference>
<evidence type="ECO:0000313" key="1">
    <source>
        <dbReference type="EMBL" id="MCY1136674.1"/>
    </source>
</evidence>
<comment type="caution">
    <text evidence="1">The sequence shown here is derived from an EMBL/GenBank/DDBJ whole genome shotgun (WGS) entry which is preliminary data.</text>
</comment>
<name>A0ABT4AR09_9ACTN</name>
<dbReference type="Pfam" id="PF21997">
    <property type="entry name" value="DUF6928"/>
    <property type="match status" value="1"/>
</dbReference>
<accession>A0ABT4AR09</accession>
<dbReference type="Proteomes" id="UP001151002">
    <property type="component" value="Unassembled WGS sequence"/>
</dbReference>
<sequence>MGAKTALLIYAEGDARRALPDALQLDRAATDALVARLLPGLDVVPVGDGSLDSAVNPPAGLLYAGVFPGLTIICDADLGEIRPADLRPSWLAEGSGRRVILHSMHSGSDFLGFAVWTADGTQERALCLNPARGIVEDHGNRLPFEQSYWAGRHPVEPDDEDDEPYPLPFHPLDLGEEALAALCGFAIEGTPPDGMPDPDLVPLAGYRRGAPKLTLERSHGRPIPQPSALDVESQVQRLGDGLDYLIVDRGGEHYLQAAAGGRHDVPARKFQVERREGGPDRHFRCEVDALEEVAQIFRGYLEDPDDRGDRTWEQIWL</sequence>
<evidence type="ECO:0000313" key="2">
    <source>
        <dbReference type="Proteomes" id="UP001151002"/>
    </source>
</evidence>